<dbReference type="AlphaFoldDB" id="A0A5D4TJ39"/>
<evidence type="ECO:0000313" key="2">
    <source>
        <dbReference type="Proteomes" id="UP000324517"/>
    </source>
</evidence>
<protein>
    <recommendedName>
        <fullName evidence="3">SHSP domain-containing protein</fullName>
    </recommendedName>
</protein>
<accession>A0A5D4TJ39</accession>
<gene>
    <name evidence="1" type="ORF">FZC75_03445</name>
</gene>
<dbReference type="SUPFAM" id="SSF49764">
    <property type="entry name" value="HSP20-like chaperones"/>
    <property type="match status" value="1"/>
</dbReference>
<dbReference type="Proteomes" id="UP000324517">
    <property type="component" value="Unassembled WGS sequence"/>
</dbReference>
<evidence type="ECO:0000313" key="1">
    <source>
        <dbReference type="EMBL" id="TYS74761.1"/>
    </source>
</evidence>
<dbReference type="Gene3D" id="2.60.40.790">
    <property type="match status" value="1"/>
</dbReference>
<proteinExistence type="predicted"/>
<reference evidence="1 2" key="1">
    <citation type="submission" date="2019-08" db="EMBL/GenBank/DDBJ databases">
        <title>Bacillus genomes from the desert of Cuatro Cienegas, Coahuila.</title>
        <authorList>
            <person name="Olmedo-Alvarez G."/>
        </authorList>
    </citation>
    <scope>NUCLEOTIDE SEQUENCE [LARGE SCALE GENOMIC DNA]</scope>
    <source>
        <strain evidence="1 2">CH98b_3T</strain>
    </source>
</reference>
<evidence type="ECO:0008006" key="3">
    <source>
        <dbReference type="Google" id="ProtNLM"/>
    </source>
</evidence>
<dbReference type="OrthoDB" id="2905328at2"/>
<sequence>MLPWNKMFPFPKDYMKQDIFKQTDVENWMSKAMQGKLPPNAQTFGSTDFFAQSFDLLRSAQAKKNKKKKPGFEAKVFETHEEVFVRFSVASEDQLSQIKTSHNTTTLFIDNIPSHGAKQTIPLPCMVKGNSSKAKYQDGIVEIRIPKETIVPITKVPIEIIKTKPKK</sequence>
<comment type="caution">
    <text evidence="1">The sequence shown here is derived from an EMBL/GenBank/DDBJ whole genome shotgun (WGS) entry which is preliminary data.</text>
</comment>
<organism evidence="1 2">
    <name type="scientific">Sutcliffiella horikoshii</name>
    <dbReference type="NCBI Taxonomy" id="79883"/>
    <lineage>
        <taxon>Bacteria</taxon>
        <taxon>Bacillati</taxon>
        <taxon>Bacillota</taxon>
        <taxon>Bacilli</taxon>
        <taxon>Bacillales</taxon>
        <taxon>Bacillaceae</taxon>
        <taxon>Sutcliffiella</taxon>
    </lineage>
</organism>
<name>A0A5D4TJ39_9BACI</name>
<dbReference type="CDD" id="cd00298">
    <property type="entry name" value="ACD_sHsps_p23-like"/>
    <property type="match status" value="1"/>
</dbReference>
<dbReference type="InterPro" id="IPR008978">
    <property type="entry name" value="HSP20-like_chaperone"/>
</dbReference>
<dbReference type="EMBL" id="VTET01000001">
    <property type="protein sequence ID" value="TYS74761.1"/>
    <property type="molecule type" value="Genomic_DNA"/>
</dbReference>
<dbReference type="RefSeq" id="WP_010193946.1">
    <property type="nucleotide sequence ID" value="NZ_JBNIKO010000008.1"/>
</dbReference>